<evidence type="ECO:0000256" key="4">
    <source>
        <dbReference type="ARBA" id="ARBA00011019"/>
    </source>
</evidence>
<comment type="function">
    <text evidence="9">PPIases accelerate the folding of proteins. It catalyzes the cis-trans isomerization of proline imidic peptide bonds in oligopeptides. Acts as a regulatory subunit for PP2A-like phosphatases modulating their activity or substrate specificity, probably by inducing a conformational change in the catalytic subunit, a direct target of the PPIase. Can reactivate inactive phosphatase PP2A-phosphatase methylesterase complexes (PP2Ai) in presence of ATP and Mg(2+) by dissociating the inactive form from the complex.</text>
</comment>
<feature type="compositionally biased region" description="Low complexity" evidence="11">
    <location>
        <begin position="349"/>
        <end position="365"/>
    </location>
</feature>
<evidence type="ECO:0000256" key="1">
    <source>
        <dbReference type="ARBA" id="ARBA00000971"/>
    </source>
</evidence>
<evidence type="ECO:0000256" key="8">
    <source>
        <dbReference type="ARBA" id="ARBA00023242"/>
    </source>
</evidence>
<organism evidence="12 13">
    <name type="scientific">Talaromyces islandicus</name>
    <name type="common">Penicillium islandicum</name>
    <dbReference type="NCBI Taxonomy" id="28573"/>
    <lineage>
        <taxon>Eukaryota</taxon>
        <taxon>Fungi</taxon>
        <taxon>Dikarya</taxon>
        <taxon>Ascomycota</taxon>
        <taxon>Pezizomycotina</taxon>
        <taxon>Eurotiomycetes</taxon>
        <taxon>Eurotiomycetidae</taxon>
        <taxon>Eurotiales</taxon>
        <taxon>Trichocomaceae</taxon>
        <taxon>Talaromyces</taxon>
        <taxon>Talaromyces sect. Islandici</taxon>
    </lineage>
</organism>
<dbReference type="CDD" id="cd04087">
    <property type="entry name" value="PTPA"/>
    <property type="match status" value="1"/>
</dbReference>
<sequence length="450" mass="49450">MASEGPHMVPLLERIGKANHVFAEPSKKIHEGGDVQSFLTSKAYRDIMTFLLQLNRAMFPRLTDTKEPQTWPLQSEDVDFSEPVRRLQLLLSRLESIIDEVPPDTGPRRFGNISFRRWHEIVTDRAPQLLDEAIPAEILNAGKSSTSTARTELTSYFLGSFGSAQRLDYGTGHELSFLAFLACLWKLDGFPQAGPGVEERGIVLGLIEPYLELVRKLIKTYTLEPAGSHGVWGLDDHSFVPYIFGSAQYSPAISESDDTPVEGSLPDAPAASSVVKAPVVERERRTNLYFSAIGFIYDVKKGPFWEHSPLLFDISGGMIKMYNAEVLSKFPVVQHFPFGSLLSWDRDPNAVAPAPTTHTTAGPQQPNQPPTPAPTSLPTQSSGTRTPWANAPRPDSGPTAAPWATARNPTIRSTPAPSTTQMPIRTTLPNTPRNPPDPISPTRAPWAKPS</sequence>
<dbReference type="Proteomes" id="UP000054383">
    <property type="component" value="Unassembled WGS sequence"/>
</dbReference>
<dbReference type="PANTHER" id="PTHR10012:SF3">
    <property type="entry name" value="SERINE_THREONINE-PROTEIN PHOSPHATASE 2A ACTIVATOR 1"/>
    <property type="match status" value="1"/>
</dbReference>
<dbReference type="GO" id="GO:0006914">
    <property type="term" value="P:autophagy"/>
    <property type="evidence" value="ECO:0007669"/>
    <property type="project" value="EnsemblFungi"/>
</dbReference>
<evidence type="ECO:0000256" key="11">
    <source>
        <dbReference type="SAM" id="MobiDB-lite"/>
    </source>
</evidence>
<gene>
    <name evidence="12" type="ORF">PISL3812_07838</name>
</gene>
<evidence type="ECO:0000256" key="9">
    <source>
        <dbReference type="ARBA" id="ARBA00025287"/>
    </source>
</evidence>
<reference evidence="12 13" key="1">
    <citation type="submission" date="2015-04" db="EMBL/GenBank/DDBJ databases">
        <authorList>
            <person name="Syromyatnikov M.Y."/>
            <person name="Popov V.N."/>
        </authorList>
    </citation>
    <scope>NUCLEOTIDE SEQUENCE [LARGE SCALE GENOMIC DNA]</scope>
    <source>
        <strain evidence="12">WF-38-12</strain>
    </source>
</reference>
<evidence type="ECO:0000256" key="6">
    <source>
        <dbReference type="ARBA" id="ARBA00023110"/>
    </source>
</evidence>
<evidence type="ECO:0000313" key="13">
    <source>
        <dbReference type="Proteomes" id="UP000054383"/>
    </source>
</evidence>
<dbReference type="GO" id="GO:0006281">
    <property type="term" value="P:DNA repair"/>
    <property type="evidence" value="ECO:0007669"/>
    <property type="project" value="EnsemblFungi"/>
</dbReference>
<dbReference type="GO" id="GO:0000159">
    <property type="term" value="C:protein phosphatase type 2A complex"/>
    <property type="evidence" value="ECO:0007669"/>
    <property type="project" value="EnsemblFungi"/>
</dbReference>
<dbReference type="Gene3D" id="1.20.120.1150">
    <property type="match status" value="1"/>
</dbReference>
<keyword evidence="7 10" id="KW-0413">Isomerase</keyword>
<feature type="compositionally biased region" description="Polar residues" evidence="11">
    <location>
        <begin position="407"/>
        <end position="422"/>
    </location>
</feature>
<dbReference type="GO" id="GO:0000082">
    <property type="term" value="P:G1/S transition of mitotic cell cycle"/>
    <property type="evidence" value="ECO:0007669"/>
    <property type="project" value="EnsemblFungi"/>
</dbReference>
<dbReference type="InterPro" id="IPR037218">
    <property type="entry name" value="PTPA_sf"/>
</dbReference>
<evidence type="ECO:0000313" key="12">
    <source>
        <dbReference type="EMBL" id="CRG90793.1"/>
    </source>
</evidence>
<keyword evidence="5 10" id="KW-0963">Cytoplasm</keyword>
<evidence type="ECO:0000256" key="2">
    <source>
        <dbReference type="ARBA" id="ARBA00004123"/>
    </source>
</evidence>
<dbReference type="EC" id="5.2.1.8" evidence="10"/>
<dbReference type="PANTHER" id="PTHR10012">
    <property type="entry name" value="SERINE/THREONINE-PROTEIN PHOSPHATASE 2A REGULATORY SUBUNIT B"/>
    <property type="match status" value="1"/>
</dbReference>
<keyword evidence="6 10" id="KW-0697">Rotamase</keyword>
<dbReference type="GO" id="GO:0005737">
    <property type="term" value="C:cytoplasm"/>
    <property type="evidence" value="ECO:0007669"/>
    <property type="project" value="UniProtKB-SubCell"/>
</dbReference>
<dbReference type="Pfam" id="PF03095">
    <property type="entry name" value="PTPA"/>
    <property type="match status" value="1"/>
</dbReference>
<dbReference type="STRING" id="28573.A0A0U1M5E5"/>
<dbReference type="GO" id="GO:0003755">
    <property type="term" value="F:peptidyl-prolyl cis-trans isomerase activity"/>
    <property type="evidence" value="ECO:0007669"/>
    <property type="project" value="UniProtKB-KW"/>
</dbReference>
<comment type="catalytic activity">
    <reaction evidence="1 10">
        <text>[protein]-peptidylproline (omega=180) = [protein]-peptidylproline (omega=0)</text>
        <dbReference type="Rhea" id="RHEA:16237"/>
        <dbReference type="Rhea" id="RHEA-COMP:10747"/>
        <dbReference type="Rhea" id="RHEA-COMP:10748"/>
        <dbReference type="ChEBI" id="CHEBI:83833"/>
        <dbReference type="ChEBI" id="CHEBI:83834"/>
        <dbReference type="EC" id="5.2.1.8"/>
    </reaction>
</comment>
<dbReference type="OMA" id="IHESQDV"/>
<evidence type="ECO:0000256" key="3">
    <source>
        <dbReference type="ARBA" id="ARBA00004496"/>
    </source>
</evidence>
<feature type="region of interest" description="Disordered" evidence="11">
    <location>
        <begin position="349"/>
        <end position="450"/>
    </location>
</feature>
<keyword evidence="13" id="KW-1185">Reference proteome</keyword>
<dbReference type="InterPro" id="IPR043170">
    <property type="entry name" value="PTPA_C_lid"/>
</dbReference>
<accession>A0A0U1M5E5</accession>
<dbReference type="GO" id="GO:0000785">
    <property type="term" value="C:chromatin"/>
    <property type="evidence" value="ECO:0007669"/>
    <property type="project" value="EnsemblFungi"/>
</dbReference>
<dbReference type="GO" id="GO:0008160">
    <property type="term" value="F:protein tyrosine phosphatase activator activity"/>
    <property type="evidence" value="ECO:0007669"/>
    <property type="project" value="TreeGrafter"/>
</dbReference>
<dbReference type="OrthoDB" id="16120at2759"/>
<dbReference type="GO" id="GO:0007052">
    <property type="term" value="P:mitotic spindle organization"/>
    <property type="evidence" value="ECO:0007669"/>
    <property type="project" value="EnsemblFungi"/>
</dbReference>
<name>A0A0U1M5E5_TALIS</name>
<evidence type="ECO:0000256" key="7">
    <source>
        <dbReference type="ARBA" id="ARBA00023235"/>
    </source>
</evidence>
<proteinExistence type="inferred from homology"/>
<keyword evidence="8" id="KW-0539">Nucleus</keyword>
<comment type="similarity">
    <text evidence="4 10">Belongs to the PTPA-type PPIase family.</text>
</comment>
<dbReference type="SUPFAM" id="SSF140984">
    <property type="entry name" value="PTPA-like"/>
    <property type="match status" value="1"/>
</dbReference>
<dbReference type="AlphaFoldDB" id="A0A0U1M5E5"/>
<feature type="compositionally biased region" description="Pro residues" evidence="11">
    <location>
        <begin position="366"/>
        <end position="375"/>
    </location>
</feature>
<protein>
    <recommendedName>
        <fullName evidence="10">Serine/threonine-protein phosphatase 2A activator</fullName>
        <ecNumber evidence="10">5.2.1.8</ecNumber>
    </recommendedName>
    <alternativeName>
        <fullName evidence="10">Phosphotyrosyl phosphatase activator</fullName>
    </alternativeName>
</protein>
<dbReference type="GO" id="GO:0005634">
    <property type="term" value="C:nucleus"/>
    <property type="evidence" value="ECO:0007669"/>
    <property type="project" value="UniProtKB-SubCell"/>
</dbReference>
<evidence type="ECO:0000256" key="10">
    <source>
        <dbReference type="RuleBase" id="RU361210"/>
    </source>
</evidence>
<dbReference type="EMBL" id="CVMT01000008">
    <property type="protein sequence ID" value="CRG90793.1"/>
    <property type="molecule type" value="Genomic_DNA"/>
</dbReference>
<dbReference type="InterPro" id="IPR004327">
    <property type="entry name" value="Phstyr_phstse_ac"/>
</dbReference>
<dbReference type="GO" id="GO:0006357">
    <property type="term" value="P:regulation of transcription by RNA polymerase II"/>
    <property type="evidence" value="ECO:0007669"/>
    <property type="project" value="EnsemblFungi"/>
</dbReference>
<comment type="subcellular location">
    <subcellularLocation>
        <location evidence="3 10">Cytoplasm</location>
    </subcellularLocation>
    <subcellularLocation>
        <location evidence="2">Nucleus</location>
    </subcellularLocation>
</comment>
<dbReference type="FunFam" id="1.20.120.1150:FF:000003">
    <property type="entry name" value="Serine/threonine-protein phosphatase 2A activator"/>
    <property type="match status" value="1"/>
</dbReference>
<evidence type="ECO:0000256" key="5">
    <source>
        <dbReference type="ARBA" id="ARBA00022490"/>
    </source>
</evidence>